<dbReference type="Pfam" id="PF08534">
    <property type="entry name" value="Redoxin"/>
    <property type="match status" value="1"/>
</dbReference>
<name>A0A8W7PC40_ANOCL</name>
<reference evidence="9" key="1">
    <citation type="submission" date="2022-08" db="UniProtKB">
        <authorList>
            <consortium name="EnsemblMetazoa"/>
        </authorList>
    </citation>
    <scope>IDENTIFICATION</scope>
</reference>
<comment type="subcellular location">
    <subcellularLocation>
        <location evidence="2">Cell envelope</location>
    </subcellularLocation>
</comment>
<dbReference type="Proteomes" id="UP000075882">
    <property type="component" value="Unassembled WGS sequence"/>
</dbReference>
<protein>
    <recommendedName>
        <fullName evidence="4">Peroxiredoxin-5, mitochondrial</fullName>
    </recommendedName>
    <alternativeName>
        <fullName evidence="6">Peroxiredoxin V</fullName>
    </alternativeName>
    <alternativeName>
        <fullName evidence="7">Thioredoxin-dependent peroxiredoxin 5</fullName>
    </alternativeName>
</protein>
<dbReference type="SUPFAM" id="SSF52833">
    <property type="entry name" value="Thioredoxin-like"/>
    <property type="match status" value="1"/>
</dbReference>
<dbReference type="AlphaFoldDB" id="A0A8W7PC40"/>
<evidence type="ECO:0000256" key="4">
    <source>
        <dbReference type="ARBA" id="ARBA00014329"/>
    </source>
</evidence>
<accession>A0A8W7PC40</accession>
<proteinExistence type="inferred from homology"/>
<feature type="domain" description="Thioredoxin" evidence="8">
    <location>
        <begin position="47"/>
        <end position="190"/>
    </location>
</feature>
<dbReference type="InterPro" id="IPR013766">
    <property type="entry name" value="Thioredoxin_domain"/>
</dbReference>
<dbReference type="PROSITE" id="PS51352">
    <property type="entry name" value="THIOREDOXIN_2"/>
    <property type="match status" value="1"/>
</dbReference>
<organism evidence="9">
    <name type="scientific">Anopheles coluzzii</name>
    <name type="common">African malaria mosquito</name>
    <dbReference type="NCBI Taxonomy" id="1518534"/>
    <lineage>
        <taxon>Eukaryota</taxon>
        <taxon>Metazoa</taxon>
        <taxon>Ecdysozoa</taxon>
        <taxon>Arthropoda</taxon>
        <taxon>Hexapoda</taxon>
        <taxon>Insecta</taxon>
        <taxon>Pterygota</taxon>
        <taxon>Neoptera</taxon>
        <taxon>Endopterygota</taxon>
        <taxon>Diptera</taxon>
        <taxon>Nematocera</taxon>
        <taxon>Culicoidea</taxon>
        <taxon>Culicidae</taxon>
        <taxon>Anophelinae</taxon>
        <taxon>Anopheles</taxon>
    </lineage>
</organism>
<comment type="function">
    <text evidence="1">Thiol-specific peroxidase that catalyzes the reduction of hydrogen peroxide and organic hydroperoxides to water and alcohols, respectively. Plays a role in cell protection against oxidative stress by detoxifying peroxides and as sensor of hydrogen peroxide-mediated signaling events.</text>
</comment>
<comment type="similarity">
    <text evidence="3">Belongs to the peroxiredoxin family. Prx5 subfamily.</text>
</comment>
<dbReference type="GO" id="GO:0016209">
    <property type="term" value="F:antioxidant activity"/>
    <property type="evidence" value="ECO:0007669"/>
    <property type="project" value="InterPro"/>
</dbReference>
<dbReference type="PROSITE" id="PS00194">
    <property type="entry name" value="THIOREDOXIN_1"/>
    <property type="match status" value="1"/>
</dbReference>
<dbReference type="InterPro" id="IPR036249">
    <property type="entry name" value="Thioredoxin-like_sf"/>
</dbReference>
<dbReference type="InterPro" id="IPR050553">
    <property type="entry name" value="Thioredoxin_ResA/DsbE_sf"/>
</dbReference>
<evidence type="ECO:0000256" key="5">
    <source>
        <dbReference type="ARBA" id="ARBA00022748"/>
    </source>
</evidence>
<dbReference type="GO" id="GO:0017004">
    <property type="term" value="P:cytochrome complex assembly"/>
    <property type="evidence" value="ECO:0007669"/>
    <property type="project" value="UniProtKB-KW"/>
</dbReference>
<dbReference type="EnsemblMetazoa" id="ACOM029274-RA">
    <property type="protein sequence ID" value="ACOM029274-PA.1"/>
    <property type="gene ID" value="ACOM029274"/>
</dbReference>
<evidence type="ECO:0000256" key="1">
    <source>
        <dbReference type="ARBA" id="ARBA00003330"/>
    </source>
</evidence>
<sequence length="190" mass="20933">MKLGHRQLLQNHPGEIPLPFATHQDGGHMSPTTLRTSLLAALFCLLPLSSQAAPTLAQTRFTDQSGSSVSLRAYQGKVVLVNFWATWCGPCREEMPMLNALRERLAPKGVEVVGIALDNKTETYNFVRQLKITYPIVLGDSDTLSLLRTLGNPAGALPYSIILDRNGKQVGSLLGRLNEKNLEDTLRHFL</sequence>
<dbReference type="PANTHER" id="PTHR42852">
    <property type="entry name" value="THIOL:DISULFIDE INTERCHANGE PROTEIN DSBE"/>
    <property type="match status" value="1"/>
</dbReference>
<dbReference type="InterPro" id="IPR013740">
    <property type="entry name" value="Redoxin"/>
</dbReference>
<evidence type="ECO:0000259" key="8">
    <source>
        <dbReference type="PROSITE" id="PS51352"/>
    </source>
</evidence>
<dbReference type="CDD" id="cd02966">
    <property type="entry name" value="TlpA_like_family"/>
    <property type="match status" value="1"/>
</dbReference>
<dbReference type="PANTHER" id="PTHR42852:SF13">
    <property type="entry name" value="PROTEIN DIPZ"/>
    <property type="match status" value="1"/>
</dbReference>
<evidence type="ECO:0000256" key="6">
    <source>
        <dbReference type="ARBA" id="ARBA00031861"/>
    </source>
</evidence>
<evidence type="ECO:0000256" key="7">
    <source>
        <dbReference type="ARBA" id="ARBA00033191"/>
    </source>
</evidence>
<evidence type="ECO:0000256" key="3">
    <source>
        <dbReference type="ARBA" id="ARBA00010505"/>
    </source>
</evidence>
<keyword evidence="5" id="KW-0201">Cytochrome c-type biogenesis</keyword>
<dbReference type="Gene3D" id="3.40.30.10">
    <property type="entry name" value="Glutaredoxin"/>
    <property type="match status" value="1"/>
</dbReference>
<evidence type="ECO:0000256" key="2">
    <source>
        <dbReference type="ARBA" id="ARBA00004196"/>
    </source>
</evidence>
<dbReference type="GO" id="GO:0016491">
    <property type="term" value="F:oxidoreductase activity"/>
    <property type="evidence" value="ECO:0007669"/>
    <property type="project" value="InterPro"/>
</dbReference>
<evidence type="ECO:0000313" key="9">
    <source>
        <dbReference type="EnsemblMetazoa" id="ACOM029274-PA.1"/>
    </source>
</evidence>
<dbReference type="InterPro" id="IPR017937">
    <property type="entry name" value="Thioredoxin_CS"/>
</dbReference>